<dbReference type="Gene3D" id="3.40.720.10">
    <property type="entry name" value="Alkaline Phosphatase, subunit A"/>
    <property type="match status" value="1"/>
</dbReference>
<evidence type="ECO:0000313" key="10">
    <source>
        <dbReference type="EMBL" id="KAB6341555.1"/>
    </source>
</evidence>
<accession>A0A6A2RZ18</accession>
<keyword evidence="3" id="KW-0479">Metal-binding</keyword>
<dbReference type="RefSeq" id="WP_151920909.1">
    <property type="nucleotide sequence ID" value="NZ_WDDK01000684.1"/>
</dbReference>
<evidence type="ECO:0000256" key="1">
    <source>
        <dbReference type="ARBA" id="ARBA00001913"/>
    </source>
</evidence>
<evidence type="ECO:0000259" key="8">
    <source>
        <dbReference type="Pfam" id="PF00884"/>
    </source>
</evidence>
<dbReference type="SUPFAM" id="SSF53649">
    <property type="entry name" value="Alkaline phosphatase-like"/>
    <property type="match status" value="1"/>
</dbReference>
<dbReference type="InterPro" id="IPR017850">
    <property type="entry name" value="Alkaline_phosphatase_core_sf"/>
</dbReference>
<dbReference type="EMBL" id="WDCP01000003">
    <property type="protein sequence ID" value="KAB6341555.1"/>
    <property type="molecule type" value="Genomic_DNA"/>
</dbReference>
<comment type="caution">
    <text evidence="9">The sequence shown here is derived from an EMBL/GenBank/DDBJ whole genome shotgun (WGS) entry which is preliminary data.</text>
</comment>
<protein>
    <submittedName>
        <fullName evidence="9">Sulfatase</fullName>
    </submittedName>
</protein>
<gene>
    <name evidence="9" type="ORF">GA424_03215</name>
    <name evidence="10" type="ORF">GAZ43_02535</name>
</gene>
<keyword evidence="6" id="KW-0106">Calcium</keyword>
<comment type="PTM">
    <text evidence="7">The conversion to 3-oxoalanine (also known as C-formylglycine, FGly), of a serine or cysteine residue in prokaryotes and of a cysteine residue in eukaryotes, is critical for catalytic activity.</text>
</comment>
<dbReference type="AlphaFoldDB" id="A0A6A2RZ18"/>
<dbReference type="PANTHER" id="PTHR45953:SF1">
    <property type="entry name" value="IDURONATE 2-SULFATASE"/>
    <property type="match status" value="1"/>
</dbReference>
<evidence type="ECO:0000256" key="6">
    <source>
        <dbReference type="ARBA" id="ARBA00022837"/>
    </source>
</evidence>
<sequence>MSACLLTFPIFCMAQVNEKGSEKPNVLFICIDDLRQELGCYGSVVKTPHLDNLAGEGSLFFHHYVQVPTSGASRASMLTGRLPRKVQDLSNEACKINLSAQDELEQPETMFHHLRRNGYYTVGIGKISHYADGYLYGYTQPKSSRPELPYSWDEMLFDAGKWRTGWNAFFGYADGSNRQSRNKHVPPYECADVPDEGYPDGLTANLAVKKLRALSKGEKPFCLAVGFFKPHLPFTAPRKYWDLYDENAIPLSPVPNIPEGICRYALHNSGEFNGYLEGDERASLDKSVSEVYARKLRHAYFACISYIDAQVGKIIDELERLGEADNTIIVVWGDHGWHLGDQRVWGKHTLMETSLRSTLIMKVPHSSKSIENHRIVSSIDIYPTLMELCGVSVPDGLDGNSFTKLLADPKERSWHEAAYSYFNNGVSVRVPQYRLTRYRDKTKYISELYDYHVDDMERKNTFECAEKEFVKKLIDVWEKGVCPEKGELPE</sequence>
<evidence type="ECO:0000313" key="12">
    <source>
        <dbReference type="Proteomes" id="UP000487596"/>
    </source>
</evidence>
<evidence type="ECO:0000256" key="2">
    <source>
        <dbReference type="ARBA" id="ARBA00008779"/>
    </source>
</evidence>
<comment type="similarity">
    <text evidence="2">Belongs to the sulfatase family.</text>
</comment>
<dbReference type="Proteomes" id="UP000487596">
    <property type="component" value="Unassembled WGS sequence"/>
</dbReference>
<evidence type="ECO:0000313" key="11">
    <source>
        <dbReference type="Proteomes" id="UP000438288"/>
    </source>
</evidence>
<feature type="domain" description="Sulfatase N-terminal" evidence="8">
    <location>
        <begin position="24"/>
        <end position="391"/>
    </location>
</feature>
<name>A0A6A2RZ18_9BACE</name>
<evidence type="ECO:0000256" key="7">
    <source>
        <dbReference type="PIRSR" id="PIRSR600917-52"/>
    </source>
</evidence>
<evidence type="ECO:0000256" key="3">
    <source>
        <dbReference type="ARBA" id="ARBA00022723"/>
    </source>
</evidence>
<dbReference type="EMBL" id="WDEH01000003">
    <property type="protein sequence ID" value="KAB6142693.1"/>
    <property type="molecule type" value="Genomic_DNA"/>
</dbReference>
<dbReference type="PANTHER" id="PTHR45953">
    <property type="entry name" value="IDURONATE 2-SULFATASE"/>
    <property type="match status" value="1"/>
</dbReference>
<proteinExistence type="inferred from homology"/>
<dbReference type="InterPro" id="IPR000917">
    <property type="entry name" value="Sulfatase_N"/>
</dbReference>
<dbReference type="InterPro" id="IPR035874">
    <property type="entry name" value="IDS"/>
</dbReference>
<comment type="cofactor">
    <cofactor evidence="1">
        <name>Ca(2+)</name>
        <dbReference type="ChEBI" id="CHEBI:29108"/>
    </cofactor>
</comment>
<dbReference type="Proteomes" id="UP000438288">
    <property type="component" value="Unassembled WGS sequence"/>
</dbReference>
<evidence type="ECO:0000313" key="9">
    <source>
        <dbReference type="EMBL" id="KAB6142693.1"/>
    </source>
</evidence>
<dbReference type="CDD" id="cd16030">
    <property type="entry name" value="iduronate-2-sulfatase"/>
    <property type="match status" value="1"/>
</dbReference>
<dbReference type="Pfam" id="PF00884">
    <property type="entry name" value="Sulfatase"/>
    <property type="match status" value="1"/>
</dbReference>
<dbReference type="GO" id="GO:0004423">
    <property type="term" value="F:iduronate-2-sulfatase activity"/>
    <property type="evidence" value="ECO:0007669"/>
    <property type="project" value="InterPro"/>
</dbReference>
<reference evidence="11 12" key="1">
    <citation type="journal article" date="2019" name="Nat. Med.">
        <title>A library of human gut bacterial isolates paired with longitudinal multiomics data enables mechanistic microbiome research.</title>
        <authorList>
            <person name="Poyet M."/>
            <person name="Groussin M."/>
            <person name="Gibbons S.M."/>
            <person name="Avila-Pacheco J."/>
            <person name="Jiang X."/>
            <person name="Kearney S.M."/>
            <person name="Perrotta A.R."/>
            <person name="Berdy B."/>
            <person name="Zhao S."/>
            <person name="Lieberman T.D."/>
            <person name="Swanson P.K."/>
            <person name="Smith M."/>
            <person name="Roesemann S."/>
            <person name="Alexander J.E."/>
            <person name="Rich S.A."/>
            <person name="Livny J."/>
            <person name="Vlamakis H."/>
            <person name="Clish C."/>
            <person name="Bullock K."/>
            <person name="Deik A."/>
            <person name="Scott J."/>
            <person name="Pierce K.A."/>
            <person name="Xavier R.J."/>
            <person name="Alm E.J."/>
        </authorList>
    </citation>
    <scope>NUCLEOTIDE SEQUENCE [LARGE SCALE GENOMIC DNA]</scope>
    <source>
        <strain evidence="10 11">BIOML-A16</strain>
        <strain evidence="9 12">BIOML-A62</strain>
    </source>
</reference>
<evidence type="ECO:0000256" key="4">
    <source>
        <dbReference type="ARBA" id="ARBA00022729"/>
    </source>
</evidence>
<keyword evidence="5" id="KW-0378">Hydrolase</keyword>
<feature type="modified residue" description="3-oxoalanine (Ser)" evidence="7">
    <location>
        <position position="70"/>
    </location>
</feature>
<keyword evidence="4" id="KW-0732">Signal</keyword>
<dbReference type="GO" id="GO:0046872">
    <property type="term" value="F:metal ion binding"/>
    <property type="evidence" value="ECO:0007669"/>
    <property type="project" value="UniProtKB-KW"/>
</dbReference>
<dbReference type="GO" id="GO:0005737">
    <property type="term" value="C:cytoplasm"/>
    <property type="evidence" value="ECO:0007669"/>
    <property type="project" value="TreeGrafter"/>
</dbReference>
<organism evidence="9 12">
    <name type="scientific">Bacteroides xylanisolvens</name>
    <dbReference type="NCBI Taxonomy" id="371601"/>
    <lineage>
        <taxon>Bacteria</taxon>
        <taxon>Pseudomonadati</taxon>
        <taxon>Bacteroidota</taxon>
        <taxon>Bacteroidia</taxon>
        <taxon>Bacteroidales</taxon>
        <taxon>Bacteroidaceae</taxon>
        <taxon>Bacteroides</taxon>
    </lineage>
</organism>
<evidence type="ECO:0000256" key="5">
    <source>
        <dbReference type="ARBA" id="ARBA00022801"/>
    </source>
</evidence>